<dbReference type="Proteomes" id="UP000326169">
    <property type="component" value="Unassembled WGS sequence"/>
</dbReference>
<organism evidence="2 3">
    <name type="scientific">Limnospira platensis NIES-46</name>
    <dbReference type="NCBI Taxonomy" id="1236695"/>
    <lineage>
        <taxon>Bacteria</taxon>
        <taxon>Bacillati</taxon>
        <taxon>Cyanobacteriota</taxon>
        <taxon>Cyanophyceae</taxon>
        <taxon>Oscillatoriophycideae</taxon>
        <taxon>Oscillatoriales</taxon>
        <taxon>Sirenicapillariaceae</taxon>
        <taxon>Limnospira</taxon>
    </lineage>
</organism>
<dbReference type="PANTHER" id="PTHR34504">
    <property type="entry name" value="ANTITOXIN HICB"/>
    <property type="match status" value="1"/>
</dbReference>
<proteinExistence type="predicted"/>
<dbReference type="PANTHER" id="PTHR34504:SF2">
    <property type="entry name" value="UPF0150 PROTEIN SSL0259"/>
    <property type="match status" value="1"/>
</dbReference>
<dbReference type="InterPro" id="IPR031807">
    <property type="entry name" value="HicB-like"/>
</dbReference>
<dbReference type="SUPFAM" id="SSF143100">
    <property type="entry name" value="TTHA1013/TTHA0281-like"/>
    <property type="match status" value="1"/>
</dbReference>
<feature type="domain" description="HicB-like antitoxin of toxin-antitoxin system" evidence="1">
    <location>
        <begin position="20"/>
        <end position="80"/>
    </location>
</feature>
<dbReference type="EMBL" id="BIMW01000035">
    <property type="protein sequence ID" value="GCE92742.1"/>
    <property type="molecule type" value="Genomic_DNA"/>
</dbReference>
<reference evidence="2 3" key="1">
    <citation type="journal article" date="2019" name="J Genomics">
        <title>The Draft Genome of a Hydrogen-producing Cyanobacterium, Arthrospira platensis NIES-46.</title>
        <authorList>
            <person name="Suzuki S."/>
            <person name="Yamaguchi H."/>
            <person name="Kawachi M."/>
        </authorList>
    </citation>
    <scope>NUCLEOTIDE SEQUENCE [LARGE SCALE GENOMIC DNA]</scope>
    <source>
        <strain evidence="2 3">NIES-46</strain>
    </source>
</reference>
<name>A0A5M3T2D6_LIMPL</name>
<protein>
    <recommendedName>
        <fullName evidence="1">HicB-like antitoxin of toxin-antitoxin system domain-containing protein</fullName>
    </recommendedName>
</protein>
<evidence type="ECO:0000313" key="3">
    <source>
        <dbReference type="Proteomes" id="UP000326169"/>
    </source>
</evidence>
<accession>A0A5M3T2D6</accession>
<comment type="caution">
    <text evidence="2">The sequence shown here is derived from an EMBL/GenBank/DDBJ whole genome shotgun (WGS) entry which is preliminary data.</text>
</comment>
<dbReference type="InterPro" id="IPR051404">
    <property type="entry name" value="TA_system_antitoxin"/>
</dbReference>
<keyword evidence="3" id="KW-1185">Reference proteome</keyword>
<dbReference type="InterPro" id="IPR035069">
    <property type="entry name" value="TTHA1013/TTHA0281-like"/>
</dbReference>
<dbReference type="Pfam" id="PF15919">
    <property type="entry name" value="HicB_lk_antitox"/>
    <property type="match status" value="1"/>
</dbReference>
<sequence length="83" mass="8908">MATSLSTPTPDEVKCMKINAIIHPAEEGGYWAEVPALPGCITEGDTLEEVTQNLKDAVEGWLNVANNSSKNIEPTNKIVEIAV</sequence>
<dbReference type="Gene3D" id="3.30.160.250">
    <property type="match status" value="1"/>
</dbReference>
<gene>
    <name evidence="2" type="ORF">NIES46_07830</name>
</gene>
<evidence type="ECO:0000259" key="1">
    <source>
        <dbReference type="Pfam" id="PF15919"/>
    </source>
</evidence>
<evidence type="ECO:0000313" key="2">
    <source>
        <dbReference type="EMBL" id="GCE92742.1"/>
    </source>
</evidence>